<feature type="transmembrane region" description="Helical" evidence="1">
    <location>
        <begin position="38"/>
        <end position="60"/>
    </location>
</feature>
<dbReference type="AlphaFoldDB" id="A0A812TW19"/>
<keyword evidence="3" id="KW-1185">Reference proteome</keyword>
<dbReference type="EMBL" id="CAJNDS010002602">
    <property type="protein sequence ID" value="CAE7540817.1"/>
    <property type="molecule type" value="Genomic_DNA"/>
</dbReference>
<keyword evidence="1" id="KW-0812">Transmembrane</keyword>
<keyword evidence="1" id="KW-0472">Membrane</keyword>
<name>A0A812TW19_9DINO</name>
<evidence type="ECO:0000313" key="3">
    <source>
        <dbReference type="Proteomes" id="UP000604046"/>
    </source>
</evidence>
<evidence type="ECO:0000256" key="1">
    <source>
        <dbReference type="SAM" id="Phobius"/>
    </source>
</evidence>
<feature type="transmembrane region" description="Helical" evidence="1">
    <location>
        <begin position="203"/>
        <end position="226"/>
    </location>
</feature>
<comment type="caution">
    <text evidence="2">The sequence shown here is derived from an EMBL/GenBank/DDBJ whole genome shotgun (WGS) entry which is preliminary data.</text>
</comment>
<dbReference type="OrthoDB" id="437259at2759"/>
<dbReference type="Proteomes" id="UP000604046">
    <property type="component" value="Unassembled WGS sequence"/>
</dbReference>
<reference evidence="2" key="1">
    <citation type="submission" date="2021-02" db="EMBL/GenBank/DDBJ databases">
        <authorList>
            <person name="Dougan E. K."/>
            <person name="Rhodes N."/>
            <person name="Thang M."/>
            <person name="Chan C."/>
        </authorList>
    </citation>
    <scope>NUCLEOTIDE SEQUENCE</scope>
</reference>
<gene>
    <name evidence="2" type="ORF">SNAT2548_LOCUS30329</name>
</gene>
<feature type="transmembrane region" description="Helical" evidence="1">
    <location>
        <begin position="99"/>
        <end position="119"/>
    </location>
</feature>
<sequence>MPLRFVPFGQKPPALFSPGHRMQQPQLTRHKRMNVLPMFLNVFVPWAIFVYCFSLSSSYLMYKTPILAWLCISAVFVIWVVFVLAAFCARKYDPDPTWFTFFSVLAAICVVWGILAGLANLRTYEDPYYTLQEMRDAKGSNGAGVNPSLVSGEDEMDAGILTFEPGSMFDADKTWHFTKGTLYCVAPIIGPGVSTPLRQTYDFWAVGLCLTSPHAVCIPFVVLAVAS</sequence>
<proteinExistence type="predicted"/>
<keyword evidence="1" id="KW-1133">Transmembrane helix</keyword>
<accession>A0A812TW19</accession>
<evidence type="ECO:0000313" key="2">
    <source>
        <dbReference type="EMBL" id="CAE7540817.1"/>
    </source>
</evidence>
<feature type="transmembrane region" description="Helical" evidence="1">
    <location>
        <begin position="66"/>
        <end position="87"/>
    </location>
</feature>
<protein>
    <submittedName>
        <fullName evidence="2">Uncharacterized protein</fullName>
    </submittedName>
</protein>
<organism evidence="2 3">
    <name type="scientific">Symbiodinium natans</name>
    <dbReference type="NCBI Taxonomy" id="878477"/>
    <lineage>
        <taxon>Eukaryota</taxon>
        <taxon>Sar</taxon>
        <taxon>Alveolata</taxon>
        <taxon>Dinophyceae</taxon>
        <taxon>Suessiales</taxon>
        <taxon>Symbiodiniaceae</taxon>
        <taxon>Symbiodinium</taxon>
    </lineage>
</organism>